<evidence type="ECO:0000256" key="6">
    <source>
        <dbReference type="ARBA" id="ARBA00023065"/>
    </source>
</evidence>
<evidence type="ECO:0000256" key="10">
    <source>
        <dbReference type="HAMAP-Rule" id="MF_00815"/>
    </source>
</evidence>
<evidence type="ECO:0000313" key="12">
    <source>
        <dbReference type="EMBL" id="CEA15603.1"/>
    </source>
</evidence>
<name>A0A098BZK2_9BACT</name>
<keyword evidence="13" id="KW-1185">Reference proteome</keyword>
<dbReference type="EMBL" id="LN515532">
    <property type="protein sequence ID" value="CEA15603.1"/>
    <property type="molecule type" value="Genomic_DNA"/>
</dbReference>
<dbReference type="Pfam" id="PF00231">
    <property type="entry name" value="ATP-synt"/>
    <property type="match status" value="1"/>
</dbReference>
<evidence type="ECO:0000256" key="2">
    <source>
        <dbReference type="ARBA" id="ARBA00004170"/>
    </source>
</evidence>
<comment type="function">
    <text evidence="1 10">Produces ATP from ADP in the presence of a proton gradient across the membrane. The gamma chain is believed to be important in regulating ATPase activity and the flow of protons through the CF(0) complex.</text>
</comment>
<feature type="coiled-coil region" evidence="11">
    <location>
        <begin position="256"/>
        <end position="283"/>
    </location>
</feature>
<proteinExistence type="inferred from homology"/>
<dbReference type="PANTHER" id="PTHR11693">
    <property type="entry name" value="ATP SYNTHASE GAMMA CHAIN"/>
    <property type="match status" value="1"/>
</dbReference>
<dbReference type="GO" id="GO:0005524">
    <property type="term" value="F:ATP binding"/>
    <property type="evidence" value="ECO:0007669"/>
    <property type="project" value="UniProtKB-UniRule"/>
</dbReference>
<dbReference type="KEGG" id="pbt:ING2E5B_0839"/>
<dbReference type="AlphaFoldDB" id="A0A098BZK2"/>
<comment type="subcellular location">
    <subcellularLocation>
        <location evidence="10">Cell membrane</location>
        <topology evidence="10">Peripheral membrane protein</topology>
    </subcellularLocation>
    <subcellularLocation>
        <location evidence="2">Membrane</location>
        <topology evidence="2">Peripheral membrane protein</topology>
    </subcellularLocation>
</comment>
<evidence type="ECO:0000313" key="13">
    <source>
        <dbReference type="Proteomes" id="UP000032417"/>
    </source>
</evidence>
<evidence type="ECO:0000256" key="5">
    <source>
        <dbReference type="ARBA" id="ARBA00022781"/>
    </source>
</evidence>
<gene>
    <name evidence="10 12" type="primary">atpG</name>
    <name evidence="12" type="ORF">ING2E5B_0839</name>
</gene>
<keyword evidence="7 10" id="KW-0472">Membrane</keyword>
<comment type="subunit">
    <text evidence="10">F-type ATPases have 2 components, CF(1) - the catalytic core - and CF(0) - the membrane proton channel. CF(1) has five subunits: alpha(3), beta(3), gamma(1), delta(1), epsilon(1). CF(0) has three main subunits: a, b and c.</text>
</comment>
<dbReference type="HOGENOM" id="CLU_050669_0_1_10"/>
<evidence type="ECO:0000256" key="7">
    <source>
        <dbReference type="ARBA" id="ARBA00023136"/>
    </source>
</evidence>
<keyword evidence="9 10" id="KW-0066">ATP synthesis</keyword>
<evidence type="ECO:0000256" key="8">
    <source>
        <dbReference type="ARBA" id="ARBA00023196"/>
    </source>
</evidence>
<keyword evidence="4 10" id="KW-0813">Transport</keyword>
<dbReference type="GO" id="GO:0005886">
    <property type="term" value="C:plasma membrane"/>
    <property type="evidence" value="ECO:0007669"/>
    <property type="project" value="UniProtKB-SubCell"/>
</dbReference>
<dbReference type="GO" id="GO:0046933">
    <property type="term" value="F:proton-transporting ATP synthase activity, rotational mechanism"/>
    <property type="evidence" value="ECO:0007669"/>
    <property type="project" value="UniProtKB-UniRule"/>
</dbReference>
<dbReference type="PANTHER" id="PTHR11693:SF22">
    <property type="entry name" value="ATP SYNTHASE SUBUNIT GAMMA, MITOCHONDRIAL"/>
    <property type="match status" value="1"/>
</dbReference>
<evidence type="ECO:0000256" key="4">
    <source>
        <dbReference type="ARBA" id="ARBA00022448"/>
    </source>
</evidence>
<dbReference type="SUPFAM" id="SSF52943">
    <property type="entry name" value="ATP synthase (F1-ATPase), gamma subunit"/>
    <property type="match status" value="1"/>
</dbReference>
<evidence type="ECO:0000256" key="1">
    <source>
        <dbReference type="ARBA" id="ARBA00003456"/>
    </source>
</evidence>
<dbReference type="Gene3D" id="3.40.1380.10">
    <property type="match status" value="1"/>
</dbReference>
<keyword evidence="6 10" id="KW-0406">Ion transport</keyword>
<evidence type="ECO:0000256" key="3">
    <source>
        <dbReference type="ARBA" id="ARBA00007681"/>
    </source>
</evidence>
<protein>
    <recommendedName>
        <fullName evidence="10">ATP synthase gamma chain</fullName>
    </recommendedName>
    <alternativeName>
        <fullName evidence="10">ATP synthase F1 sector gamma subunit</fullName>
    </alternativeName>
    <alternativeName>
        <fullName evidence="10">F-ATPase gamma subunit</fullName>
    </alternativeName>
</protein>
<dbReference type="CDD" id="cd12151">
    <property type="entry name" value="F1-ATPase_gamma"/>
    <property type="match status" value="1"/>
</dbReference>
<evidence type="ECO:0000256" key="9">
    <source>
        <dbReference type="ARBA" id="ARBA00023310"/>
    </source>
</evidence>
<evidence type="ECO:0000256" key="11">
    <source>
        <dbReference type="SAM" id="Coils"/>
    </source>
</evidence>
<accession>A0A098BZK2</accession>
<comment type="similarity">
    <text evidence="3 10">Belongs to the ATPase gamma chain family.</text>
</comment>
<keyword evidence="10" id="KW-1003">Cell membrane</keyword>
<sequence>MAQLKEIKSRLQSVKSTQKITTAMMMVASAKLRKTQNIIQHLYPYEEKLSQILNMFLNQEEGFSTPFTKKRPVERVAIVAFSSNTGLAGRFNDNIATKLESVIDSYLHLGKENILIYTFGAKIAKAVAKMDMHVSKDYSEESANPSYEFMQNIANDLMDQFLNEEIDRVELIYHHFISKGSQVILQETFLPIELHSGIKSNLEGVIEKSYDKQLMPDYIIEPDRLTIMEKLLPKVLKVKLFTSHVDSVTSEHAARMTAMQIANDNADNLIEELTREYNKLRQESITNELLDLIGGSLGKY</sequence>
<organism evidence="12 13">
    <name type="scientific">Fermentimonas caenicola</name>
    <dbReference type="NCBI Taxonomy" id="1562970"/>
    <lineage>
        <taxon>Bacteria</taxon>
        <taxon>Pseudomonadati</taxon>
        <taxon>Bacteroidota</taxon>
        <taxon>Bacteroidia</taxon>
        <taxon>Bacteroidales</taxon>
        <taxon>Dysgonomonadaceae</taxon>
        <taxon>Fermentimonas</taxon>
    </lineage>
</organism>
<keyword evidence="11" id="KW-0175">Coiled coil</keyword>
<keyword evidence="5 10" id="KW-0375">Hydrogen ion transport</keyword>
<dbReference type="GO" id="GO:0042777">
    <property type="term" value="P:proton motive force-driven plasma membrane ATP synthesis"/>
    <property type="evidence" value="ECO:0007669"/>
    <property type="project" value="UniProtKB-UniRule"/>
</dbReference>
<dbReference type="InterPro" id="IPR000131">
    <property type="entry name" value="ATP_synth_F1_gsu"/>
</dbReference>
<keyword evidence="8 10" id="KW-0139">CF(1)</keyword>
<reference evidence="12 13" key="1">
    <citation type="submission" date="2014-08" db="EMBL/GenBank/DDBJ databases">
        <authorList>
            <person name="Wibberg D."/>
        </authorList>
    </citation>
    <scope>NUCLEOTIDE SEQUENCE [LARGE SCALE GENOMIC DNA]</scope>
    <source>
        <strain evidence="13">ING2-E5B</strain>
    </source>
</reference>
<dbReference type="InterPro" id="IPR035968">
    <property type="entry name" value="ATP_synth_F1_ATPase_gsu"/>
</dbReference>
<dbReference type="PATRIC" id="fig|1562970.3.peg.834"/>
<dbReference type="Gene3D" id="1.10.287.80">
    <property type="entry name" value="ATP synthase, gamma subunit, helix hairpin domain"/>
    <property type="match status" value="2"/>
</dbReference>
<dbReference type="STRING" id="1562970.ING2E5B_0839"/>
<dbReference type="OrthoDB" id="9812769at2"/>
<dbReference type="Proteomes" id="UP000032417">
    <property type="component" value="Chromosome 1"/>
</dbReference>
<dbReference type="HAMAP" id="MF_00815">
    <property type="entry name" value="ATP_synth_gamma_bact"/>
    <property type="match status" value="1"/>
</dbReference>
<dbReference type="GO" id="GO:0045259">
    <property type="term" value="C:proton-transporting ATP synthase complex"/>
    <property type="evidence" value="ECO:0007669"/>
    <property type="project" value="UniProtKB-KW"/>
</dbReference>
<dbReference type="NCBIfam" id="TIGR01146">
    <property type="entry name" value="ATPsyn_F1gamma"/>
    <property type="match status" value="1"/>
</dbReference>
<dbReference type="PRINTS" id="PR00126">
    <property type="entry name" value="ATPASEGAMMA"/>
</dbReference>